<dbReference type="InterPro" id="IPR027417">
    <property type="entry name" value="P-loop_NTPase"/>
</dbReference>
<dbReference type="EMBL" id="CAFBQH010000037">
    <property type="protein sequence ID" value="CAB5048970.1"/>
    <property type="molecule type" value="Genomic_DNA"/>
</dbReference>
<name>A0A6J7T7U7_9ZZZZ</name>
<dbReference type="SUPFAM" id="SSF52540">
    <property type="entry name" value="P-loop containing nucleoside triphosphate hydrolases"/>
    <property type="match status" value="1"/>
</dbReference>
<evidence type="ECO:0000313" key="1">
    <source>
        <dbReference type="EMBL" id="CAB5048970.1"/>
    </source>
</evidence>
<sequence length="363" mass="39563">MASVWDSVVGQGRAVEQLQHAAISPVHAYLFVGTEGCGKDEASRAFASMLLSGTDDSTDRINDLVMRGVHPDVHEVRRDGASILKEQAEDIIKIASITPSEGSRKVIIVHEVHLMAPATAAMLLKTVEEPPSGVFFIMLADQIDESLSTIASRCLSVHFGLLEAADIETVLIQSGIAPALAHAAAQSAAGSMSRAKLLASDPQLAQRREFFANIPRRIDGTGATVAAIVEQILALIDDAVEPLSNQHAQEVVDTEKTLALMGVKRGGKKMLEDRHKREIRRYRTDELRSGLTAIASIYRDELTRNPNIHRPEAYITAINRLHEGMRRLSLNVNEAILLRDLIWSLPSPSADAALQFVLSEHAE</sequence>
<dbReference type="GO" id="GO:0006261">
    <property type="term" value="P:DNA-templated DNA replication"/>
    <property type="evidence" value="ECO:0007669"/>
    <property type="project" value="TreeGrafter"/>
</dbReference>
<dbReference type="InterPro" id="IPR050238">
    <property type="entry name" value="DNA_Rep/Repair_Clamp_Loader"/>
</dbReference>
<accession>A0A6J7T7U7</accession>
<gene>
    <name evidence="1" type="ORF">UFOPK4293_00738</name>
</gene>
<dbReference type="PANTHER" id="PTHR11669:SF8">
    <property type="entry name" value="DNA POLYMERASE III SUBUNIT DELTA"/>
    <property type="match status" value="1"/>
</dbReference>
<organism evidence="1">
    <name type="scientific">freshwater metagenome</name>
    <dbReference type="NCBI Taxonomy" id="449393"/>
    <lineage>
        <taxon>unclassified sequences</taxon>
        <taxon>metagenomes</taxon>
        <taxon>ecological metagenomes</taxon>
    </lineage>
</organism>
<protein>
    <submittedName>
        <fullName evidence="1">Unannotated protein</fullName>
    </submittedName>
</protein>
<dbReference type="Gene3D" id="3.40.50.300">
    <property type="entry name" value="P-loop containing nucleotide triphosphate hydrolases"/>
    <property type="match status" value="1"/>
</dbReference>
<proteinExistence type="predicted"/>
<reference evidence="1" key="1">
    <citation type="submission" date="2020-05" db="EMBL/GenBank/DDBJ databases">
        <authorList>
            <person name="Chiriac C."/>
            <person name="Salcher M."/>
            <person name="Ghai R."/>
            <person name="Kavagutti S V."/>
        </authorList>
    </citation>
    <scope>NUCLEOTIDE SEQUENCE</scope>
</reference>
<dbReference type="PANTHER" id="PTHR11669">
    <property type="entry name" value="REPLICATION FACTOR C / DNA POLYMERASE III GAMMA-TAU SUBUNIT"/>
    <property type="match status" value="1"/>
</dbReference>
<dbReference type="AlphaFoldDB" id="A0A6J7T7U7"/>
<dbReference type="Pfam" id="PF13177">
    <property type="entry name" value="DNA_pol3_delta2"/>
    <property type="match status" value="1"/>
</dbReference>